<dbReference type="PANTHER" id="PTHR24064">
    <property type="entry name" value="SOLUTE CARRIER FAMILY 22 MEMBER"/>
    <property type="match status" value="1"/>
</dbReference>
<feature type="transmembrane region" description="Helical" evidence="6">
    <location>
        <begin position="215"/>
        <end position="238"/>
    </location>
</feature>
<feature type="transmembrane region" description="Helical" evidence="6">
    <location>
        <begin position="482"/>
        <end position="502"/>
    </location>
</feature>
<accession>A0A1S3KF42</accession>
<keyword evidence="3 6" id="KW-1133">Transmembrane helix</keyword>
<dbReference type="InterPro" id="IPR005829">
    <property type="entry name" value="Sugar_transporter_CS"/>
</dbReference>
<dbReference type="GO" id="GO:0016020">
    <property type="term" value="C:membrane"/>
    <property type="evidence" value="ECO:0007669"/>
    <property type="project" value="UniProtKB-SubCell"/>
</dbReference>
<dbReference type="SUPFAM" id="SSF103473">
    <property type="entry name" value="MFS general substrate transporter"/>
    <property type="match status" value="1"/>
</dbReference>
<comment type="subcellular location">
    <subcellularLocation>
        <location evidence="1">Membrane</location>
        <topology evidence="1">Multi-pass membrane protein</topology>
    </subcellularLocation>
</comment>
<reference evidence="9" key="1">
    <citation type="submission" date="2025-08" db="UniProtKB">
        <authorList>
            <consortium name="RefSeq"/>
        </authorList>
    </citation>
    <scope>IDENTIFICATION</scope>
    <source>
        <tissue evidence="9">Gonads</tissue>
    </source>
</reference>
<sequence length="545" mass="60270">MEFDDVVRRVGEFGRIQLRTTIFSGLVTMSTAMQMMVTVFMQQLPTYRCAIPDLANDTFGIQGTWHQHLINQTIPVDENGEYEGCLWRSGNDSGNGSVLPCKDWVYDTSVFPRTFPTEFGLFCDSSLLINMVNVVYLAGVAVGAIVGGLAADYIGRKWVSFIACLIHGVGGLGAAFSPNYGAYVAFRFFVGSCHGILNNSVVVLSMEFVSPRRRLVSVCTLAMSWGIGMVLTTPVAYLIRDWKYLQLAVALPPFLYLGFWWVIPESPRWLLSRGRYAEAEDIVKWAARVNKKAIPEVDQLFNEHSLQITPSLSPLKIFHAPRLMARTAVMIFGWITVAISWYGLTLNQGSLDGDIFINALVLSVIDLIAYASMFIINKFGRRKTYCAGMMISALSMLTTIPVHFFADRESPSTRTAFTALYTIGKLGVSGNFSLLFMWNGEFYPTALRNFGLGLGCTFGRVAAIVSPVVMDLLGEHPVLGNTVPLILFGCMALFCALSGIYLPETAHKHLPETLEDAQNFGVKRRKSGINQDSNENAPSTFEMVS</sequence>
<keyword evidence="2 6" id="KW-0812">Transmembrane</keyword>
<dbReference type="InterPro" id="IPR020846">
    <property type="entry name" value="MFS_dom"/>
</dbReference>
<feature type="transmembrane region" description="Helical" evidence="6">
    <location>
        <begin position="158"/>
        <end position="176"/>
    </location>
</feature>
<evidence type="ECO:0000256" key="1">
    <source>
        <dbReference type="ARBA" id="ARBA00004141"/>
    </source>
</evidence>
<dbReference type="OrthoDB" id="2544694at2759"/>
<evidence type="ECO:0000256" key="6">
    <source>
        <dbReference type="SAM" id="Phobius"/>
    </source>
</evidence>
<dbReference type="Gene3D" id="1.20.1250.20">
    <property type="entry name" value="MFS general substrate transporter like domains"/>
    <property type="match status" value="1"/>
</dbReference>
<dbReference type="CDD" id="cd17317">
    <property type="entry name" value="MFS_SLC22"/>
    <property type="match status" value="1"/>
</dbReference>
<dbReference type="Pfam" id="PF00083">
    <property type="entry name" value="Sugar_tr"/>
    <property type="match status" value="1"/>
</dbReference>
<dbReference type="InterPro" id="IPR036259">
    <property type="entry name" value="MFS_trans_sf"/>
</dbReference>
<feature type="transmembrane region" description="Helical" evidence="6">
    <location>
        <begin position="355"/>
        <end position="376"/>
    </location>
</feature>
<dbReference type="RefSeq" id="XP_013421074.1">
    <property type="nucleotide sequence ID" value="XM_013565620.1"/>
</dbReference>
<feature type="domain" description="Major facilitator superfamily (MFS) profile" evidence="7">
    <location>
        <begin position="20"/>
        <end position="507"/>
    </location>
</feature>
<evidence type="ECO:0000256" key="2">
    <source>
        <dbReference type="ARBA" id="ARBA00022692"/>
    </source>
</evidence>
<dbReference type="PROSITE" id="PS00216">
    <property type="entry name" value="SUGAR_TRANSPORT_1"/>
    <property type="match status" value="1"/>
</dbReference>
<dbReference type="KEGG" id="lak:106181292"/>
<dbReference type="PROSITE" id="PS50850">
    <property type="entry name" value="MFS"/>
    <property type="match status" value="1"/>
</dbReference>
<evidence type="ECO:0000259" key="7">
    <source>
        <dbReference type="PROSITE" id="PS50850"/>
    </source>
</evidence>
<organism evidence="8 9">
    <name type="scientific">Lingula anatina</name>
    <name type="common">Brachiopod</name>
    <name type="synonym">Lingula unguis</name>
    <dbReference type="NCBI Taxonomy" id="7574"/>
    <lineage>
        <taxon>Eukaryota</taxon>
        <taxon>Metazoa</taxon>
        <taxon>Spiralia</taxon>
        <taxon>Lophotrochozoa</taxon>
        <taxon>Brachiopoda</taxon>
        <taxon>Linguliformea</taxon>
        <taxon>Lingulata</taxon>
        <taxon>Lingulida</taxon>
        <taxon>Linguloidea</taxon>
        <taxon>Lingulidae</taxon>
        <taxon>Lingula</taxon>
    </lineage>
</organism>
<feature type="compositionally biased region" description="Polar residues" evidence="5">
    <location>
        <begin position="528"/>
        <end position="539"/>
    </location>
</feature>
<proteinExistence type="predicted"/>
<evidence type="ECO:0000256" key="4">
    <source>
        <dbReference type="ARBA" id="ARBA00023136"/>
    </source>
</evidence>
<dbReference type="InterPro" id="IPR005828">
    <property type="entry name" value="MFS_sugar_transport-like"/>
</dbReference>
<feature type="region of interest" description="Disordered" evidence="5">
    <location>
        <begin position="526"/>
        <end position="545"/>
    </location>
</feature>
<protein>
    <submittedName>
        <fullName evidence="9">Organic cation transporter protein-like isoform X1</fullName>
    </submittedName>
</protein>
<feature type="transmembrane region" description="Helical" evidence="6">
    <location>
        <begin position="127"/>
        <end position="151"/>
    </location>
</feature>
<evidence type="ECO:0000313" key="9">
    <source>
        <dbReference type="RefSeq" id="XP_013421074.1"/>
    </source>
</evidence>
<feature type="transmembrane region" description="Helical" evidence="6">
    <location>
        <begin position="418"/>
        <end position="438"/>
    </location>
</feature>
<dbReference type="STRING" id="7574.A0A1S3KF42"/>
<keyword evidence="4 6" id="KW-0472">Membrane</keyword>
<keyword evidence="8" id="KW-1185">Reference proteome</keyword>
<feature type="transmembrane region" description="Helical" evidence="6">
    <location>
        <begin position="450"/>
        <end position="470"/>
    </location>
</feature>
<dbReference type="GeneID" id="106181292"/>
<dbReference type="Proteomes" id="UP000085678">
    <property type="component" value="Unplaced"/>
</dbReference>
<dbReference type="GO" id="GO:0022857">
    <property type="term" value="F:transmembrane transporter activity"/>
    <property type="evidence" value="ECO:0007669"/>
    <property type="project" value="InterPro"/>
</dbReference>
<feature type="transmembrane region" description="Helical" evidence="6">
    <location>
        <begin position="182"/>
        <end position="203"/>
    </location>
</feature>
<feature type="transmembrane region" description="Helical" evidence="6">
    <location>
        <begin position="323"/>
        <end position="343"/>
    </location>
</feature>
<evidence type="ECO:0000256" key="3">
    <source>
        <dbReference type="ARBA" id="ARBA00022989"/>
    </source>
</evidence>
<evidence type="ECO:0000256" key="5">
    <source>
        <dbReference type="SAM" id="MobiDB-lite"/>
    </source>
</evidence>
<gene>
    <name evidence="9" type="primary">LOC106181292</name>
</gene>
<feature type="transmembrane region" description="Helical" evidence="6">
    <location>
        <begin position="21"/>
        <end position="41"/>
    </location>
</feature>
<evidence type="ECO:0000313" key="8">
    <source>
        <dbReference type="Proteomes" id="UP000085678"/>
    </source>
</evidence>
<name>A0A1S3KF42_LINAN</name>
<feature type="transmembrane region" description="Helical" evidence="6">
    <location>
        <begin position="244"/>
        <end position="263"/>
    </location>
</feature>
<dbReference type="InParanoid" id="A0A1S3KF42"/>
<feature type="transmembrane region" description="Helical" evidence="6">
    <location>
        <begin position="385"/>
        <end position="406"/>
    </location>
</feature>
<dbReference type="AlphaFoldDB" id="A0A1S3KF42"/>